<dbReference type="Proteomes" id="UP000553632">
    <property type="component" value="Unassembled WGS sequence"/>
</dbReference>
<dbReference type="AlphaFoldDB" id="A0A7J6R6A0"/>
<accession>A0A7J6R6A0</accession>
<feature type="compositionally biased region" description="Polar residues" evidence="1">
    <location>
        <begin position="26"/>
        <end position="39"/>
    </location>
</feature>
<feature type="region of interest" description="Disordered" evidence="1">
    <location>
        <begin position="59"/>
        <end position="85"/>
    </location>
</feature>
<evidence type="ECO:0000313" key="2">
    <source>
        <dbReference type="EMBL" id="KAF4715190.1"/>
    </source>
</evidence>
<name>A0A7J6R6A0_PEROL</name>
<sequence length="160" mass="17045">DPQQGSLLYVSEHTPEGEFSLLSPVPTETGSPPQLPVSKTSETFVRQGIPAQAAYQVQYNNSGPPVKSPSPTLPLRPRVEHPSVAQHCSPGDVSCHQARQQPAQVNALFQQFCDFMASHNASSAFPMNPTATDIEQQPAASIIDLPTPPAPAPTVTNITP</sequence>
<feature type="region of interest" description="Disordered" evidence="1">
    <location>
        <begin position="1"/>
        <end position="39"/>
    </location>
</feature>
<comment type="caution">
    <text evidence="2">The sequence shown here is derived from an EMBL/GenBank/DDBJ whole genome shotgun (WGS) entry which is preliminary data.</text>
</comment>
<proteinExistence type="predicted"/>
<feature type="non-terminal residue" evidence="2">
    <location>
        <position position="160"/>
    </location>
</feature>
<evidence type="ECO:0000313" key="3">
    <source>
        <dbReference type="Proteomes" id="UP000553632"/>
    </source>
</evidence>
<organism evidence="2 3">
    <name type="scientific">Perkinsus olseni</name>
    <name type="common">Perkinsus atlanticus</name>
    <dbReference type="NCBI Taxonomy" id="32597"/>
    <lineage>
        <taxon>Eukaryota</taxon>
        <taxon>Sar</taxon>
        <taxon>Alveolata</taxon>
        <taxon>Perkinsozoa</taxon>
        <taxon>Perkinsea</taxon>
        <taxon>Perkinsida</taxon>
        <taxon>Perkinsidae</taxon>
        <taxon>Perkinsus</taxon>
    </lineage>
</organism>
<keyword evidence="3" id="KW-1185">Reference proteome</keyword>
<dbReference type="EMBL" id="JABANO010028407">
    <property type="protein sequence ID" value="KAF4715190.1"/>
    <property type="molecule type" value="Genomic_DNA"/>
</dbReference>
<gene>
    <name evidence="2" type="ORF">FOZ63_024065</name>
</gene>
<reference evidence="2 3" key="1">
    <citation type="submission" date="2020-04" db="EMBL/GenBank/DDBJ databases">
        <title>Perkinsus olseni comparative genomics.</title>
        <authorList>
            <person name="Bogema D.R."/>
        </authorList>
    </citation>
    <scope>NUCLEOTIDE SEQUENCE [LARGE SCALE GENOMIC DNA]</scope>
    <source>
        <strain evidence="2 3">ATCC PRA-207</strain>
    </source>
</reference>
<protein>
    <submittedName>
        <fullName evidence="2">Uncharacterized protein</fullName>
    </submittedName>
</protein>
<evidence type="ECO:0000256" key="1">
    <source>
        <dbReference type="SAM" id="MobiDB-lite"/>
    </source>
</evidence>
<feature type="non-terminal residue" evidence="2">
    <location>
        <position position="1"/>
    </location>
</feature>